<organism evidence="3">
    <name type="scientific">Aureobasidium pullulans</name>
    <name type="common">Black yeast</name>
    <name type="synonym">Pullularia pullulans</name>
    <dbReference type="NCBI Taxonomy" id="5580"/>
    <lineage>
        <taxon>Eukaryota</taxon>
        <taxon>Fungi</taxon>
        <taxon>Dikarya</taxon>
        <taxon>Ascomycota</taxon>
        <taxon>Pezizomycotina</taxon>
        <taxon>Dothideomycetes</taxon>
        <taxon>Dothideomycetidae</taxon>
        <taxon>Dothideales</taxon>
        <taxon>Saccotheciaceae</taxon>
        <taxon>Aureobasidium</taxon>
    </lineage>
</organism>
<accession>A0A4S9IQN7</accession>
<proteinExistence type="predicted"/>
<dbReference type="EMBL" id="QZAS01000009">
    <property type="protein sequence ID" value="THX13723.1"/>
    <property type="molecule type" value="Genomic_DNA"/>
</dbReference>
<comment type="caution">
    <text evidence="3">The sequence shown here is derived from an EMBL/GenBank/DDBJ whole genome shotgun (WGS) entry which is preliminary data.</text>
</comment>
<evidence type="ECO:0000313" key="3">
    <source>
        <dbReference type="EMBL" id="THX13723.1"/>
    </source>
</evidence>
<keyword evidence="1" id="KW-0175">Coiled coil</keyword>
<name>A0A4S9IQN7_AURPU</name>
<sequence>MASQGSPPSTDYRKLVREQQTLAEKLDQELYDKIQKLEDLIQEREKRSERMDQIYAIADQDGEELQQIAVNLSSDESWNEVSTVCDAIRQFREKGYDGTNIPAVRNLIATRRQELFQFAGLAELFEGGKTKLRDHPVVKRALAAIALTPSKNNQSARSEAASDRKRNTSH</sequence>
<feature type="coiled-coil region" evidence="1">
    <location>
        <begin position="23"/>
        <end position="54"/>
    </location>
</feature>
<evidence type="ECO:0000256" key="1">
    <source>
        <dbReference type="SAM" id="Coils"/>
    </source>
</evidence>
<reference evidence="3" key="1">
    <citation type="submission" date="2018-10" db="EMBL/GenBank/DDBJ databases">
        <title>Fifty Aureobasidium pullulans genomes reveal a recombining polyextremotolerant generalist.</title>
        <authorList>
            <person name="Gostincar C."/>
            <person name="Turk M."/>
            <person name="Zajc J."/>
            <person name="Gunde-Cimerman N."/>
        </authorList>
    </citation>
    <scope>NUCLEOTIDE SEQUENCE [LARGE SCALE GENOMIC DNA]</scope>
    <source>
        <strain evidence="3">EXF-10085</strain>
    </source>
</reference>
<dbReference type="AlphaFoldDB" id="A0A4S9IQN7"/>
<protein>
    <submittedName>
        <fullName evidence="3">Uncharacterized protein</fullName>
    </submittedName>
</protein>
<gene>
    <name evidence="3" type="ORF">D6D13_03585</name>
</gene>
<feature type="region of interest" description="Disordered" evidence="2">
    <location>
        <begin position="149"/>
        <end position="170"/>
    </location>
</feature>
<evidence type="ECO:0000256" key="2">
    <source>
        <dbReference type="SAM" id="MobiDB-lite"/>
    </source>
</evidence>
<feature type="compositionally biased region" description="Basic and acidic residues" evidence="2">
    <location>
        <begin position="160"/>
        <end position="170"/>
    </location>
</feature>